<feature type="compositionally biased region" description="Low complexity" evidence="1">
    <location>
        <begin position="291"/>
        <end position="318"/>
    </location>
</feature>
<evidence type="ECO:0000256" key="1">
    <source>
        <dbReference type="SAM" id="MobiDB-lite"/>
    </source>
</evidence>
<dbReference type="OrthoDB" id="10258608at2759"/>
<name>D2VWJ5_NAEGR</name>
<proteinExistence type="predicted"/>
<keyword evidence="4" id="KW-1185">Reference proteome</keyword>
<reference evidence="3 4" key="1">
    <citation type="journal article" date="2010" name="Cell">
        <title>The genome of Naegleria gruberi illuminates early eukaryotic versatility.</title>
        <authorList>
            <person name="Fritz-Laylin L.K."/>
            <person name="Prochnik S.E."/>
            <person name="Ginger M.L."/>
            <person name="Dacks J.B."/>
            <person name="Carpenter M.L."/>
            <person name="Field M.C."/>
            <person name="Kuo A."/>
            <person name="Paredez A."/>
            <person name="Chapman J."/>
            <person name="Pham J."/>
            <person name="Shu S."/>
            <person name="Neupane R."/>
            <person name="Cipriano M."/>
            <person name="Mancuso J."/>
            <person name="Tu H."/>
            <person name="Salamov A."/>
            <person name="Lindquist E."/>
            <person name="Shapiro H."/>
            <person name="Lucas S."/>
            <person name="Grigoriev I.V."/>
            <person name="Cande W.Z."/>
            <person name="Fulton C."/>
            <person name="Rokhsar D.S."/>
            <person name="Dawson S.C."/>
        </authorList>
    </citation>
    <scope>NUCLEOTIDE SEQUENCE [LARGE SCALE GENOMIC DNA]</scope>
    <source>
        <strain evidence="3 4">NEG-M</strain>
    </source>
</reference>
<dbReference type="STRING" id="5762.D2VWJ5"/>
<accession>D2VWJ5</accession>
<feature type="domain" description="GBF1-like tetratricopeptide repeats" evidence="2">
    <location>
        <begin position="169"/>
        <end position="251"/>
    </location>
</feature>
<dbReference type="KEGG" id="ngr:NAEGRDRAFT_73402"/>
<dbReference type="eggNOG" id="KOG0928">
    <property type="taxonomic scope" value="Eukaryota"/>
</dbReference>
<feature type="region of interest" description="Disordered" evidence="1">
    <location>
        <begin position="284"/>
        <end position="344"/>
    </location>
</feature>
<feature type="compositionally biased region" description="Polar residues" evidence="1">
    <location>
        <begin position="324"/>
        <end position="344"/>
    </location>
</feature>
<dbReference type="Pfam" id="PF23325">
    <property type="entry name" value="TPR_28"/>
    <property type="match status" value="1"/>
</dbReference>
<evidence type="ECO:0000259" key="2">
    <source>
        <dbReference type="Pfam" id="PF23325"/>
    </source>
</evidence>
<protein>
    <submittedName>
        <fullName evidence="3">Predicted protein</fullName>
    </submittedName>
</protein>
<dbReference type="InterPro" id="IPR056604">
    <property type="entry name" value="GBF1-like_TPR"/>
</dbReference>
<dbReference type="InParanoid" id="D2VWJ5"/>
<dbReference type="VEuPathDB" id="AmoebaDB:NAEGRDRAFT_73402"/>
<dbReference type="RefSeq" id="XP_002671648.1">
    <property type="nucleotide sequence ID" value="XM_002671602.1"/>
</dbReference>
<evidence type="ECO:0000313" key="3">
    <source>
        <dbReference type="EMBL" id="EFC38904.1"/>
    </source>
</evidence>
<dbReference type="Proteomes" id="UP000006671">
    <property type="component" value="Unassembled WGS sequence"/>
</dbReference>
<evidence type="ECO:0000313" key="4">
    <source>
        <dbReference type="Proteomes" id="UP000006671"/>
    </source>
</evidence>
<dbReference type="GeneID" id="8858846"/>
<gene>
    <name evidence="3" type="ORF">NAEGRDRAFT_73402</name>
</gene>
<organism evidence="4">
    <name type="scientific">Naegleria gruberi</name>
    <name type="common">Amoeba</name>
    <dbReference type="NCBI Taxonomy" id="5762"/>
    <lineage>
        <taxon>Eukaryota</taxon>
        <taxon>Discoba</taxon>
        <taxon>Heterolobosea</taxon>
        <taxon>Tetramitia</taxon>
        <taxon>Eutetramitia</taxon>
        <taxon>Vahlkampfiidae</taxon>
        <taxon>Naegleria</taxon>
    </lineage>
</organism>
<dbReference type="AlphaFoldDB" id="D2VWJ5"/>
<dbReference type="EMBL" id="GG738904">
    <property type="protein sequence ID" value="EFC38904.1"/>
    <property type="molecule type" value="Genomic_DNA"/>
</dbReference>
<sequence length="344" mass="38682">MALTMDILIILENLVMEILKRIVSIAYSSANSSQNVIKLDNKWINAWLSILEGIAVLCCTGGINTSGPVNVLNLLMSQLNNSQIQMLSHLQRDIRTQALSTLQRSLVYSCDFRYSFTANQEDSQNLKYLLNDQLLMMCMDRVLLKTFFQTLLTLKPKTTEYQTNHNTEMDISSLEELRVRANNLLARIFLHFLPRMLPVNNTESQQDNGFSSLWLTILQVMYNFLLVKPKSDHLREALPELLKNMILVMNNIEVFRLSSKELSQSIPTLLEDVKPRIINTMTQPAANTNITTPVDSSATSSSQSNATTNYATESTATTPIAQDDNPTTSTEAPFNSQQGVHTLG</sequence>